<feature type="region of interest" description="Disordered" evidence="1">
    <location>
        <begin position="17"/>
        <end position="40"/>
    </location>
</feature>
<protein>
    <submittedName>
        <fullName evidence="3">Cystatin domain-containing protein</fullName>
    </submittedName>
</protein>
<gene>
    <name evidence="3" type="ORF">Ataiwa_16530</name>
</gene>
<evidence type="ECO:0000259" key="2">
    <source>
        <dbReference type="Pfam" id="PF00031"/>
    </source>
</evidence>
<evidence type="ECO:0000256" key="1">
    <source>
        <dbReference type="SAM" id="MobiDB-lite"/>
    </source>
</evidence>
<dbReference type="InterPro" id="IPR000010">
    <property type="entry name" value="Cystatin_dom"/>
</dbReference>
<dbReference type="InterPro" id="IPR046350">
    <property type="entry name" value="Cystatin_sf"/>
</dbReference>
<dbReference type="SUPFAM" id="SSF54403">
    <property type="entry name" value="Cystatin/monellin"/>
    <property type="match status" value="1"/>
</dbReference>
<dbReference type="CDD" id="cd00042">
    <property type="entry name" value="CY"/>
    <property type="match status" value="1"/>
</dbReference>
<feature type="domain" description="Cystatin" evidence="2">
    <location>
        <begin position="44"/>
        <end position="111"/>
    </location>
</feature>
<proteinExistence type="predicted"/>
<sequence>MKNSILILLGLSLTFSCKSPSESSEEALSMPEESSSQPEEIMAGGWEEIPVDQEVEEAAKFASENIDPEFYLQKILSAKRQVVKGYNYDVTFTLENGETWNAIVYRDLDGKYSLTQHTLLPKEE</sequence>
<feature type="compositionally biased region" description="Low complexity" evidence="1">
    <location>
        <begin position="29"/>
        <end position="40"/>
    </location>
</feature>
<accession>A0ABQ6PZN4</accession>
<reference evidence="3 4" key="1">
    <citation type="submission" date="2023-08" db="EMBL/GenBank/DDBJ databases">
        <title>Draft genome sequence of Algoriphagus taiwanensis.</title>
        <authorList>
            <person name="Takatani N."/>
            <person name="Hosokawa M."/>
            <person name="Sawabe T."/>
        </authorList>
    </citation>
    <scope>NUCLEOTIDE SEQUENCE [LARGE SCALE GENOMIC DNA]</scope>
    <source>
        <strain evidence="3 4">JCM 19755</strain>
    </source>
</reference>
<dbReference type="Proteomes" id="UP001307705">
    <property type="component" value="Unassembled WGS sequence"/>
</dbReference>
<dbReference type="RefSeq" id="WP_338228162.1">
    <property type="nucleotide sequence ID" value="NZ_BTPE01000005.1"/>
</dbReference>
<dbReference type="Pfam" id="PF00031">
    <property type="entry name" value="Cystatin"/>
    <property type="match status" value="1"/>
</dbReference>
<evidence type="ECO:0000313" key="3">
    <source>
        <dbReference type="EMBL" id="GMQ33381.1"/>
    </source>
</evidence>
<organism evidence="3 4">
    <name type="scientific">Algoriphagus taiwanensis</name>
    <dbReference type="NCBI Taxonomy" id="1445656"/>
    <lineage>
        <taxon>Bacteria</taxon>
        <taxon>Pseudomonadati</taxon>
        <taxon>Bacteroidota</taxon>
        <taxon>Cytophagia</taxon>
        <taxon>Cytophagales</taxon>
        <taxon>Cyclobacteriaceae</taxon>
        <taxon>Algoriphagus</taxon>
    </lineage>
</organism>
<dbReference type="Gene3D" id="3.10.450.10">
    <property type="match status" value="1"/>
</dbReference>
<comment type="caution">
    <text evidence="3">The sequence shown here is derived from an EMBL/GenBank/DDBJ whole genome shotgun (WGS) entry which is preliminary data.</text>
</comment>
<name>A0ABQ6PZN4_9BACT</name>
<dbReference type="EMBL" id="BTPE01000005">
    <property type="protein sequence ID" value="GMQ33381.1"/>
    <property type="molecule type" value="Genomic_DNA"/>
</dbReference>
<evidence type="ECO:0000313" key="4">
    <source>
        <dbReference type="Proteomes" id="UP001307705"/>
    </source>
</evidence>
<keyword evidence="4" id="KW-1185">Reference proteome</keyword>
<dbReference type="PROSITE" id="PS51257">
    <property type="entry name" value="PROKAR_LIPOPROTEIN"/>
    <property type="match status" value="1"/>
</dbReference>